<dbReference type="InterPro" id="IPR003599">
    <property type="entry name" value="Ig_sub"/>
</dbReference>
<keyword evidence="2" id="KW-0812">Transmembrane</keyword>
<dbReference type="GO" id="GO:0005886">
    <property type="term" value="C:plasma membrane"/>
    <property type="evidence" value="ECO:0007669"/>
    <property type="project" value="TreeGrafter"/>
</dbReference>
<dbReference type="GO" id="GO:0070593">
    <property type="term" value="P:dendrite self-avoidance"/>
    <property type="evidence" value="ECO:0007669"/>
    <property type="project" value="TreeGrafter"/>
</dbReference>
<gene>
    <name evidence="4" type="ORF">EG68_00848</name>
</gene>
<dbReference type="AlphaFoldDB" id="A0A8S9Z8K5"/>
<dbReference type="SUPFAM" id="SSF48726">
    <property type="entry name" value="Immunoglobulin"/>
    <property type="match status" value="1"/>
</dbReference>
<dbReference type="GO" id="GO:0098632">
    <property type="term" value="F:cell-cell adhesion mediator activity"/>
    <property type="evidence" value="ECO:0007669"/>
    <property type="project" value="TreeGrafter"/>
</dbReference>
<evidence type="ECO:0000259" key="3">
    <source>
        <dbReference type="PROSITE" id="PS50835"/>
    </source>
</evidence>
<dbReference type="InterPro" id="IPR013783">
    <property type="entry name" value="Ig-like_fold"/>
</dbReference>
<dbReference type="InterPro" id="IPR036383">
    <property type="entry name" value="TSP1_rpt_sf"/>
</dbReference>
<dbReference type="PROSITE" id="PS50835">
    <property type="entry name" value="IG_LIKE"/>
    <property type="match status" value="1"/>
</dbReference>
<keyword evidence="2" id="KW-0472">Membrane</keyword>
<evidence type="ECO:0000256" key="2">
    <source>
        <dbReference type="SAM" id="Phobius"/>
    </source>
</evidence>
<keyword evidence="1" id="KW-0393">Immunoglobulin domain</keyword>
<reference evidence="4" key="1">
    <citation type="submission" date="2019-07" db="EMBL/GenBank/DDBJ databases">
        <title>Annotation for the trematode Paragonimus miyazaki's.</title>
        <authorList>
            <person name="Choi Y.-J."/>
        </authorList>
    </citation>
    <scope>NUCLEOTIDE SEQUENCE</scope>
    <source>
        <strain evidence="4">Japan</strain>
    </source>
</reference>
<dbReference type="PANTHER" id="PTHR10075:SF100">
    <property type="entry name" value="FASCICLIN-2"/>
    <property type="match status" value="1"/>
</dbReference>
<keyword evidence="5" id="KW-1185">Reference proteome</keyword>
<dbReference type="PANTHER" id="PTHR10075">
    <property type="entry name" value="BASIGIN RELATED"/>
    <property type="match status" value="1"/>
</dbReference>
<comment type="caution">
    <text evidence="4">The sequence shown here is derived from an EMBL/GenBank/DDBJ whole genome shotgun (WGS) entry which is preliminary data.</text>
</comment>
<dbReference type="Gene3D" id="2.20.100.10">
    <property type="entry name" value="Thrombospondin type-1 (TSP1) repeat"/>
    <property type="match status" value="1"/>
</dbReference>
<organism evidence="4 5">
    <name type="scientific">Paragonimus skrjabini miyazakii</name>
    <dbReference type="NCBI Taxonomy" id="59628"/>
    <lineage>
        <taxon>Eukaryota</taxon>
        <taxon>Metazoa</taxon>
        <taxon>Spiralia</taxon>
        <taxon>Lophotrochozoa</taxon>
        <taxon>Platyhelminthes</taxon>
        <taxon>Trematoda</taxon>
        <taxon>Digenea</taxon>
        <taxon>Plagiorchiida</taxon>
        <taxon>Troglotremata</taxon>
        <taxon>Troglotrematidae</taxon>
        <taxon>Paragonimus</taxon>
    </lineage>
</organism>
<evidence type="ECO:0000256" key="1">
    <source>
        <dbReference type="ARBA" id="ARBA00023319"/>
    </source>
</evidence>
<dbReference type="SMART" id="SM00409">
    <property type="entry name" value="IG"/>
    <property type="match status" value="1"/>
</dbReference>
<dbReference type="GO" id="GO:0007411">
    <property type="term" value="P:axon guidance"/>
    <property type="evidence" value="ECO:0007669"/>
    <property type="project" value="TreeGrafter"/>
</dbReference>
<name>A0A8S9Z8K5_9TREM</name>
<sequence>MLPDVPHYIVQPPAVLYTYKNKPALVTCTVKPAVLLYVICADNLTGIDPRNHWHSAEHDRHSNQQYLQPNDINPSMLTYKASQSHINLLQQRKLAKIFASSDSKQVTRIVTASAVEKWFGEFWCQCEAWNNVQELGEPRVKTSPRTSVQLAFLNKRFVRHPKSIRVVLGWSAEFFCQAPNGRPMPKLQWMKDGNRIENGSVRIKILHTLKLNESKNSTQHYQHHQFNTSSDGFFDEGAHAISWLIIHSTEIEDEGVYTCIATNEAGRRTSNQARLTIHVDGKWSEWYDWTQCPVECSSNVTSQQSVGHEAGRQTGELLWDSCPHMCLLHHAQRQRHCNAPKPRGGGRPCLGDAVERISCMELCKRTLISGNKAKTDRDMNKNLSSKEIGLVLFLALAILLFLGSASTVIFLVSRTRCKSTKICNISARYTPNTNFDGAIRYKKTMSNILATDVIEKSGFNDLRTTNTTSQQTQTKVSKSVEPYLYRNLQIFNNKYHVRQFPEYHETVPRMRDRFGKHNLIHSHLPSAKRPNLSSHFPITDIDCHLCTMPNAHFHDLTQANYFLLERKTELSSNVQPHEKVLKSRCVPYNLQCKIPKHYTSPDSSSYQSVVVRKLYKNDRTQPHLKDVDKCGEDSSVHVKLNTIPSNELEDSQANKWMKSETFVDVNQNPVVHQGQ</sequence>
<evidence type="ECO:0000313" key="4">
    <source>
        <dbReference type="EMBL" id="KAF7261896.1"/>
    </source>
</evidence>
<dbReference type="InterPro" id="IPR036179">
    <property type="entry name" value="Ig-like_dom_sf"/>
</dbReference>
<dbReference type="EMBL" id="JTDE01000230">
    <property type="protein sequence ID" value="KAF7261896.1"/>
    <property type="molecule type" value="Genomic_DNA"/>
</dbReference>
<feature type="transmembrane region" description="Helical" evidence="2">
    <location>
        <begin position="388"/>
        <end position="412"/>
    </location>
</feature>
<dbReference type="SUPFAM" id="SSF82895">
    <property type="entry name" value="TSP-1 type 1 repeat"/>
    <property type="match status" value="1"/>
</dbReference>
<feature type="domain" description="Ig-like" evidence="3">
    <location>
        <begin position="138"/>
        <end position="276"/>
    </location>
</feature>
<keyword evidence="2" id="KW-1133">Transmembrane helix</keyword>
<dbReference type="SMART" id="SM00408">
    <property type="entry name" value="IGc2"/>
    <property type="match status" value="1"/>
</dbReference>
<dbReference type="GO" id="GO:0007156">
    <property type="term" value="P:homophilic cell adhesion via plasma membrane adhesion molecules"/>
    <property type="evidence" value="ECO:0007669"/>
    <property type="project" value="TreeGrafter"/>
</dbReference>
<dbReference type="PROSITE" id="PS50092">
    <property type="entry name" value="TSP1"/>
    <property type="match status" value="1"/>
</dbReference>
<evidence type="ECO:0000313" key="5">
    <source>
        <dbReference type="Proteomes" id="UP000822476"/>
    </source>
</evidence>
<dbReference type="InterPro" id="IPR003598">
    <property type="entry name" value="Ig_sub2"/>
</dbReference>
<dbReference type="InterPro" id="IPR007110">
    <property type="entry name" value="Ig-like_dom"/>
</dbReference>
<dbReference type="InterPro" id="IPR000884">
    <property type="entry name" value="TSP1_rpt"/>
</dbReference>
<dbReference type="Pfam" id="PF13927">
    <property type="entry name" value="Ig_3"/>
    <property type="match status" value="1"/>
</dbReference>
<proteinExistence type="predicted"/>
<dbReference type="OrthoDB" id="6258760at2759"/>
<dbReference type="GO" id="GO:0030424">
    <property type="term" value="C:axon"/>
    <property type="evidence" value="ECO:0007669"/>
    <property type="project" value="TreeGrafter"/>
</dbReference>
<dbReference type="Gene3D" id="2.60.40.10">
    <property type="entry name" value="Immunoglobulins"/>
    <property type="match status" value="2"/>
</dbReference>
<accession>A0A8S9Z8K5</accession>
<protein>
    <recommendedName>
        <fullName evidence="3">Ig-like domain-containing protein</fullName>
    </recommendedName>
</protein>
<dbReference type="Proteomes" id="UP000822476">
    <property type="component" value="Unassembled WGS sequence"/>
</dbReference>